<protein>
    <recommendedName>
        <fullName evidence="2">Outer membrane protein beta-barrel domain-containing protein</fullName>
    </recommendedName>
</protein>
<evidence type="ECO:0000313" key="1">
    <source>
        <dbReference type="EMBL" id="SUZ59851.1"/>
    </source>
</evidence>
<name>A0A381NYY6_9ZZZZ</name>
<proteinExistence type="predicted"/>
<dbReference type="AlphaFoldDB" id="A0A381NYY6"/>
<accession>A0A381NYY6</accession>
<gene>
    <name evidence="1" type="ORF">METZ01_LOCUS12705</name>
</gene>
<sequence length="199" mass="21984">MRKLFIIIPFLFIGLLPAEDGLRESHNQEAMEYSEEEEDDDEELELNYSANLYLGYPVYVTETFSYYDKSNPVVGLSIGTPFGFQAGPFYATVDVEILRYIFEGTEASKQANYIGKKFGGMAYQVGVNTGLFFNEFSFSITAATGVYHDGTGFIGGVNLDLPLGDMPIEFRVAARANMIQKSDGITGWVGGGISLGYEF</sequence>
<dbReference type="EMBL" id="UINC01000703">
    <property type="protein sequence ID" value="SUZ59851.1"/>
    <property type="molecule type" value="Genomic_DNA"/>
</dbReference>
<organism evidence="1">
    <name type="scientific">marine metagenome</name>
    <dbReference type="NCBI Taxonomy" id="408172"/>
    <lineage>
        <taxon>unclassified sequences</taxon>
        <taxon>metagenomes</taxon>
        <taxon>ecological metagenomes</taxon>
    </lineage>
</organism>
<reference evidence="1" key="1">
    <citation type="submission" date="2018-05" db="EMBL/GenBank/DDBJ databases">
        <authorList>
            <person name="Lanie J.A."/>
            <person name="Ng W.-L."/>
            <person name="Kazmierczak K.M."/>
            <person name="Andrzejewski T.M."/>
            <person name="Davidsen T.M."/>
            <person name="Wayne K.J."/>
            <person name="Tettelin H."/>
            <person name="Glass J.I."/>
            <person name="Rusch D."/>
            <person name="Podicherti R."/>
            <person name="Tsui H.-C.T."/>
            <person name="Winkler M.E."/>
        </authorList>
    </citation>
    <scope>NUCLEOTIDE SEQUENCE</scope>
</reference>
<evidence type="ECO:0008006" key="2">
    <source>
        <dbReference type="Google" id="ProtNLM"/>
    </source>
</evidence>